<feature type="domain" description="Rhodanese" evidence="3">
    <location>
        <begin position="16"/>
        <end position="133"/>
    </location>
</feature>
<dbReference type="Pfam" id="PF00581">
    <property type="entry name" value="Rhodanese"/>
    <property type="match status" value="2"/>
</dbReference>
<dbReference type="CDD" id="cd01448">
    <property type="entry name" value="TST_Repeat_1"/>
    <property type="match status" value="1"/>
</dbReference>
<accession>A0ABQ0Q1K8</accession>
<gene>
    <name evidence="4" type="ORF">AA0535_1166</name>
</gene>
<dbReference type="EMBL" id="BAPV01000008">
    <property type="protein sequence ID" value="GBQ86978.1"/>
    <property type="molecule type" value="Genomic_DNA"/>
</dbReference>
<dbReference type="CDD" id="cd01449">
    <property type="entry name" value="TST_Repeat_2"/>
    <property type="match status" value="1"/>
</dbReference>
<dbReference type="InterPro" id="IPR001763">
    <property type="entry name" value="Rhodanese-like_dom"/>
</dbReference>
<keyword evidence="2" id="KW-0677">Repeat</keyword>
<comment type="caution">
    <text evidence="4">The sequence shown here is derived from an EMBL/GenBank/DDBJ whole genome shotgun (WGS) entry which is preliminary data.</text>
</comment>
<protein>
    <submittedName>
        <fullName evidence="4">Thiosulfate sulfurtransferase</fullName>
    </submittedName>
</protein>
<reference evidence="4" key="1">
    <citation type="submission" date="2013-04" db="EMBL/GenBank/DDBJ databases">
        <title>The genome sequencing project of 58 acetic acid bacteria.</title>
        <authorList>
            <person name="Okamoto-Kainuma A."/>
            <person name="Ishikawa M."/>
            <person name="Umino S."/>
            <person name="Koizumi Y."/>
            <person name="Shiwa Y."/>
            <person name="Yoshikawa H."/>
            <person name="Matsutani M."/>
            <person name="Matsushita K."/>
        </authorList>
    </citation>
    <scope>NUCLEOTIDE SEQUENCE</scope>
    <source>
        <strain evidence="4">NRIC 0535</strain>
    </source>
</reference>
<evidence type="ECO:0000313" key="4">
    <source>
        <dbReference type="EMBL" id="GBQ86978.1"/>
    </source>
</evidence>
<dbReference type="PROSITE" id="PS50206">
    <property type="entry name" value="RHODANESE_3"/>
    <property type="match status" value="2"/>
</dbReference>
<keyword evidence="1" id="KW-0808">Transferase</keyword>
<evidence type="ECO:0000256" key="2">
    <source>
        <dbReference type="ARBA" id="ARBA00022737"/>
    </source>
</evidence>
<dbReference type="Gene3D" id="3.40.250.10">
    <property type="entry name" value="Rhodanese-like domain"/>
    <property type="match status" value="2"/>
</dbReference>
<organism evidence="4 5">
    <name type="scientific">Asaia krungthepensis NRIC 0535</name>
    <dbReference type="NCBI Taxonomy" id="1307925"/>
    <lineage>
        <taxon>Bacteria</taxon>
        <taxon>Pseudomonadati</taxon>
        <taxon>Pseudomonadota</taxon>
        <taxon>Alphaproteobacteria</taxon>
        <taxon>Acetobacterales</taxon>
        <taxon>Acetobacteraceae</taxon>
        <taxon>Asaia</taxon>
    </lineage>
</organism>
<evidence type="ECO:0000313" key="5">
    <source>
        <dbReference type="Proteomes" id="UP001062776"/>
    </source>
</evidence>
<evidence type="ECO:0000256" key="1">
    <source>
        <dbReference type="ARBA" id="ARBA00022679"/>
    </source>
</evidence>
<name>A0ABQ0Q1K8_9PROT</name>
<dbReference type="SMART" id="SM00450">
    <property type="entry name" value="RHOD"/>
    <property type="match status" value="2"/>
</dbReference>
<dbReference type="InterPro" id="IPR045078">
    <property type="entry name" value="TST/MPST-like"/>
</dbReference>
<sequence length="280" mass="29842">MTLKPLIDAQTLLTLPARRYRFLDASILLPGQEGDPEADFKELALPGAIRFRINEICDQGNTLPHMVPGPALFADFMTAHGIDRETGLVFYDRAGSIGACRAHWMADLFGHDCAHVLDGGLAALQQAGIAPDALPEPAPHSDTAYRTRARYARLAGKGDVLAALGDPDRVILDARSAGRFHARVAEPRPNTRGGHMRGAVNLPYGDVLDAEGYFLQPEALVVRLAACAIGARQVITSCGSGLTAATLTMALRVAGHAPGQLYDGSWAEWGSDPTLPIETS</sequence>
<dbReference type="RefSeq" id="WP_264814987.1">
    <property type="nucleotide sequence ID" value="NZ_BAPV01000008.1"/>
</dbReference>
<dbReference type="Proteomes" id="UP001062776">
    <property type="component" value="Unassembled WGS sequence"/>
</dbReference>
<proteinExistence type="predicted"/>
<evidence type="ECO:0000259" key="3">
    <source>
        <dbReference type="PROSITE" id="PS50206"/>
    </source>
</evidence>
<keyword evidence="5" id="KW-1185">Reference proteome</keyword>
<dbReference type="PANTHER" id="PTHR11364">
    <property type="entry name" value="THIOSULFATE SULFERTANSFERASE"/>
    <property type="match status" value="1"/>
</dbReference>
<dbReference type="PANTHER" id="PTHR11364:SF27">
    <property type="entry name" value="SULFURTRANSFERASE"/>
    <property type="match status" value="1"/>
</dbReference>
<dbReference type="InterPro" id="IPR036873">
    <property type="entry name" value="Rhodanese-like_dom_sf"/>
</dbReference>
<feature type="domain" description="Rhodanese" evidence="3">
    <location>
        <begin position="165"/>
        <end position="278"/>
    </location>
</feature>
<dbReference type="SUPFAM" id="SSF52821">
    <property type="entry name" value="Rhodanese/Cell cycle control phosphatase"/>
    <property type="match status" value="2"/>
</dbReference>